<organism evidence="3 4">
    <name type="scientific">Funneliformis mosseae</name>
    <name type="common">Endomycorrhizal fungus</name>
    <name type="synonym">Glomus mosseae</name>
    <dbReference type="NCBI Taxonomy" id="27381"/>
    <lineage>
        <taxon>Eukaryota</taxon>
        <taxon>Fungi</taxon>
        <taxon>Fungi incertae sedis</taxon>
        <taxon>Mucoromycota</taxon>
        <taxon>Glomeromycotina</taxon>
        <taxon>Glomeromycetes</taxon>
        <taxon>Glomerales</taxon>
        <taxon>Glomeraceae</taxon>
        <taxon>Funneliformis</taxon>
    </lineage>
</organism>
<evidence type="ECO:0000313" key="3">
    <source>
        <dbReference type="EMBL" id="CAG8523481.1"/>
    </source>
</evidence>
<evidence type="ECO:0000259" key="2">
    <source>
        <dbReference type="Pfam" id="PF13837"/>
    </source>
</evidence>
<evidence type="ECO:0000256" key="1">
    <source>
        <dbReference type="SAM" id="MobiDB-lite"/>
    </source>
</evidence>
<dbReference type="Proteomes" id="UP000789375">
    <property type="component" value="Unassembled WGS sequence"/>
</dbReference>
<gene>
    <name evidence="3" type="ORF">FMOSSE_LOCUS5152</name>
</gene>
<keyword evidence="4" id="KW-1185">Reference proteome</keyword>
<dbReference type="InterPro" id="IPR044822">
    <property type="entry name" value="Myb_DNA-bind_4"/>
</dbReference>
<accession>A0A9N9FBZ9</accession>
<name>A0A9N9FBZ9_FUNMO</name>
<comment type="caution">
    <text evidence="3">The sequence shown here is derived from an EMBL/GenBank/DDBJ whole genome shotgun (WGS) entry which is preliminary data.</text>
</comment>
<protein>
    <submittedName>
        <fullName evidence="3">7966_t:CDS:1</fullName>
    </submittedName>
</protein>
<dbReference type="EMBL" id="CAJVPP010000944">
    <property type="protein sequence ID" value="CAG8523481.1"/>
    <property type="molecule type" value="Genomic_DNA"/>
</dbReference>
<reference evidence="3" key="1">
    <citation type="submission" date="2021-06" db="EMBL/GenBank/DDBJ databases">
        <authorList>
            <person name="Kallberg Y."/>
            <person name="Tangrot J."/>
            <person name="Rosling A."/>
        </authorList>
    </citation>
    <scope>NUCLEOTIDE SEQUENCE</scope>
    <source>
        <strain evidence="3">87-6 pot B 2015</strain>
    </source>
</reference>
<sequence length="167" mass="19337">MATLQYKQNINWLSGQTKVLLGLRGRYADVFRKTFIEGIKEDNEESCFKFVADKMNRMSLFAEQSALFRPSQVKSKYDNLFKQVKTLMEGKGDQISNDASEYFENVKPFLKDDELWKDEKNNQKKGGIEEYEATALSKSSLKSSTKRKITDDAQGNQRPRKRLLTND</sequence>
<feature type="compositionally biased region" description="Basic residues" evidence="1">
    <location>
        <begin position="158"/>
        <end position="167"/>
    </location>
</feature>
<proteinExistence type="predicted"/>
<evidence type="ECO:0000313" key="4">
    <source>
        <dbReference type="Proteomes" id="UP000789375"/>
    </source>
</evidence>
<dbReference type="Pfam" id="PF13837">
    <property type="entry name" value="Myb_DNA-bind_4"/>
    <property type="match status" value="1"/>
</dbReference>
<dbReference type="AlphaFoldDB" id="A0A9N9FBZ9"/>
<feature type="domain" description="Myb/SANT-like DNA-binding" evidence="2">
    <location>
        <begin position="11"/>
        <end position="106"/>
    </location>
</feature>
<feature type="region of interest" description="Disordered" evidence="1">
    <location>
        <begin position="136"/>
        <end position="167"/>
    </location>
</feature>